<dbReference type="SUPFAM" id="SSF81383">
    <property type="entry name" value="F-box domain"/>
    <property type="match status" value="1"/>
</dbReference>
<evidence type="ECO:0000313" key="3">
    <source>
        <dbReference type="Proteomes" id="UP000027195"/>
    </source>
</evidence>
<dbReference type="OrthoDB" id="3063971at2759"/>
<dbReference type="InterPro" id="IPR032675">
    <property type="entry name" value="LRR_dom_sf"/>
</dbReference>
<feature type="domain" description="F-box" evidence="1">
    <location>
        <begin position="16"/>
        <end position="86"/>
    </location>
</feature>
<sequence>MCGLPSSTRRMPQPPICRLPDDVLLNIFVDIYGPSAFQEWRGPLGTGDHQPSPRTIYPAYDLARLGQVCRRWRYLIHGFPHFWSHLELSAWSRSRKPELRAVYCLERAAGVPLSINIDQHIKYRRSQQGRKAKPKHLVRLAALLQEVLRQVISLSLNMHPYLLQTFLETCAGTTNQLKNLDVSGSSVLTAPSPIITIPFERDLGSGSGVSVRSNWIPAFTPSFGMAVTHLQLRLKKPYAFDNILGVLRSCPNLLNFSLMISSDTWVAPVSTGPVSLVHLMHLSVECTAPNRTDELLPLLETDSLQSLHIPDLLWDGAAVAAITSVIENNKSLSSIRLGCHASQAVVNRHHPIPSSLGRLTCNAVTELRVRGIPTISHLLRRLSLPNLEHLEIGNVPLDVVLSLISPSTRVKSITSHGVYAVPGNIDAGFRTLPALTSLQIKGFHGILSRIKCPQLKTLAISCRYGGPETSGQVLRNFMTQSPPPLLSLLLSRVLLEDAELL</sequence>
<dbReference type="Pfam" id="PF12937">
    <property type="entry name" value="F-box-like"/>
    <property type="match status" value="1"/>
</dbReference>
<dbReference type="Proteomes" id="UP000027195">
    <property type="component" value="Unassembled WGS sequence"/>
</dbReference>
<accession>A0A067MNW1</accession>
<keyword evidence="3" id="KW-1185">Reference proteome</keyword>
<dbReference type="HOGENOM" id="CLU_019609_1_0_1"/>
<dbReference type="InterPro" id="IPR001810">
    <property type="entry name" value="F-box_dom"/>
</dbReference>
<name>A0A067MNW1_BOTB1</name>
<organism evidence="2 3">
    <name type="scientific">Botryobasidium botryosum (strain FD-172 SS1)</name>
    <dbReference type="NCBI Taxonomy" id="930990"/>
    <lineage>
        <taxon>Eukaryota</taxon>
        <taxon>Fungi</taxon>
        <taxon>Dikarya</taxon>
        <taxon>Basidiomycota</taxon>
        <taxon>Agaricomycotina</taxon>
        <taxon>Agaricomycetes</taxon>
        <taxon>Cantharellales</taxon>
        <taxon>Botryobasidiaceae</taxon>
        <taxon>Botryobasidium</taxon>
    </lineage>
</organism>
<evidence type="ECO:0000313" key="2">
    <source>
        <dbReference type="EMBL" id="KDQ17433.1"/>
    </source>
</evidence>
<dbReference type="Gene3D" id="1.20.1280.50">
    <property type="match status" value="1"/>
</dbReference>
<dbReference type="InParanoid" id="A0A067MNW1"/>
<dbReference type="GO" id="GO:0031146">
    <property type="term" value="P:SCF-dependent proteasomal ubiquitin-dependent protein catabolic process"/>
    <property type="evidence" value="ECO:0007669"/>
    <property type="project" value="TreeGrafter"/>
</dbReference>
<reference evidence="3" key="1">
    <citation type="journal article" date="2014" name="Proc. Natl. Acad. Sci. U.S.A.">
        <title>Extensive sampling of basidiomycete genomes demonstrates inadequacy of the white-rot/brown-rot paradigm for wood decay fungi.</title>
        <authorList>
            <person name="Riley R."/>
            <person name="Salamov A.A."/>
            <person name="Brown D.W."/>
            <person name="Nagy L.G."/>
            <person name="Floudas D."/>
            <person name="Held B.W."/>
            <person name="Levasseur A."/>
            <person name="Lombard V."/>
            <person name="Morin E."/>
            <person name="Otillar R."/>
            <person name="Lindquist E.A."/>
            <person name="Sun H."/>
            <person name="LaButti K.M."/>
            <person name="Schmutz J."/>
            <person name="Jabbour D."/>
            <person name="Luo H."/>
            <person name="Baker S.E."/>
            <person name="Pisabarro A.G."/>
            <person name="Walton J.D."/>
            <person name="Blanchette R.A."/>
            <person name="Henrissat B."/>
            <person name="Martin F."/>
            <person name="Cullen D."/>
            <person name="Hibbett D.S."/>
            <person name="Grigoriev I.V."/>
        </authorList>
    </citation>
    <scope>NUCLEOTIDE SEQUENCE [LARGE SCALE GENOMIC DNA]</scope>
    <source>
        <strain evidence="3">FD-172 SS1</strain>
    </source>
</reference>
<dbReference type="PANTHER" id="PTHR13318:SF190">
    <property type="entry name" value="PARTNER OF PAIRED, ISOFORM B"/>
    <property type="match status" value="1"/>
</dbReference>
<proteinExistence type="predicted"/>
<evidence type="ECO:0000259" key="1">
    <source>
        <dbReference type="Pfam" id="PF12937"/>
    </source>
</evidence>
<dbReference type="SUPFAM" id="SSF52047">
    <property type="entry name" value="RNI-like"/>
    <property type="match status" value="1"/>
</dbReference>
<dbReference type="PANTHER" id="PTHR13318">
    <property type="entry name" value="PARTNER OF PAIRED, ISOFORM B-RELATED"/>
    <property type="match status" value="1"/>
</dbReference>
<gene>
    <name evidence="2" type="ORF">BOTBODRAFT_606817</name>
</gene>
<dbReference type="GO" id="GO:0019005">
    <property type="term" value="C:SCF ubiquitin ligase complex"/>
    <property type="evidence" value="ECO:0007669"/>
    <property type="project" value="TreeGrafter"/>
</dbReference>
<dbReference type="Gene3D" id="3.80.10.10">
    <property type="entry name" value="Ribonuclease Inhibitor"/>
    <property type="match status" value="1"/>
</dbReference>
<dbReference type="EMBL" id="KL198024">
    <property type="protein sequence ID" value="KDQ17433.1"/>
    <property type="molecule type" value="Genomic_DNA"/>
</dbReference>
<protein>
    <recommendedName>
        <fullName evidence="1">F-box domain-containing protein</fullName>
    </recommendedName>
</protein>
<dbReference type="InterPro" id="IPR036047">
    <property type="entry name" value="F-box-like_dom_sf"/>
</dbReference>
<dbReference type="AlphaFoldDB" id="A0A067MNW1"/>